<dbReference type="Proteomes" id="UP000184203">
    <property type="component" value="Unassembled WGS sequence"/>
</dbReference>
<reference evidence="9 11" key="1">
    <citation type="journal article" date="2014" name="ISME J.">
        <title>Trehalose/2-sulfotrehalose biosynthesis and glycine-betaine uptake are widely spread mechanisms for osmoadaptation in the Halobacteriales.</title>
        <authorList>
            <person name="Youssef N.H."/>
            <person name="Savage-Ashlock K.N."/>
            <person name="McCully A.L."/>
            <person name="Luedtke B."/>
            <person name="Shaw E.I."/>
            <person name="Hoff W.D."/>
            <person name="Elshahed M.S."/>
        </authorList>
    </citation>
    <scope>NUCLEOTIDE SEQUENCE [LARGE SCALE GENOMIC DNA]</scope>
    <source>
        <strain evidence="9 11">DX253</strain>
    </source>
</reference>
<feature type="transmembrane region" description="Helical" evidence="7">
    <location>
        <begin position="84"/>
        <end position="105"/>
    </location>
</feature>
<keyword evidence="4 7" id="KW-0812">Transmembrane</keyword>
<evidence type="ECO:0000256" key="2">
    <source>
        <dbReference type="ARBA" id="ARBA00022448"/>
    </source>
</evidence>
<dbReference type="RefSeq" id="WP_007975820.1">
    <property type="nucleotide sequence ID" value="NZ_AEMG01000001.1"/>
</dbReference>
<dbReference type="eggNOG" id="ENOG502N5TN">
    <property type="taxonomic scope" value="Archaea"/>
</dbReference>
<dbReference type="AlphaFoldDB" id="E7QMJ6"/>
<reference evidence="10" key="3">
    <citation type="submission" date="2016-11" db="EMBL/GenBank/DDBJ databases">
        <authorList>
            <person name="Jaros S."/>
            <person name="Januszkiewicz K."/>
            <person name="Wedrychowicz H."/>
        </authorList>
    </citation>
    <scope>NUCLEOTIDE SEQUENCE [LARGE SCALE GENOMIC DNA]</scope>
    <source>
        <strain evidence="10">DX253</strain>
    </source>
</reference>
<evidence type="ECO:0000313" key="10">
    <source>
        <dbReference type="EMBL" id="SHL32727.1"/>
    </source>
</evidence>
<evidence type="ECO:0000259" key="8">
    <source>
        <dbReference type="Pfam" id="PF04290"/>
    </source>
</evidence>
<dbReference type="STRING" id="797209.GCA_000376445_04025"/>
<reference evidence="12" key="2">
    <citation type="submission" date="2016-11" db="EMBL/GenBank/DDBJ databases">
        <authorList>
            <person name="Varghese N."/>
            <person name="Submissions S."/>
        </authorList>
    </citation>
    <scope>NUCLEOTIDE SEQUENCE [LARGE SCALE GENOMIC DNA]</scope>
    <source>
        <strain evidence="12">DX253</strain>
    </source>
</reference>
<dbReference type="GO" id="GO:0005886">
    <property type="term" value="C:plasma membrane"/>
    <property type="evidence" value="ECO:0007669"/>
    <property type="project" value="UniProtKB-SubCell"/>
</dbReference>
<keyword evidence="6 7" id="KW-0472">Membrane</keyword>
<evidence type="ECO:0000256" key="1">
    <source>
        <dbReference type="ARBA" id="ARBA00004651"/>
    </source>
</evidence>
<dbReference type="InterPro" id="IPR055348">
    <property type="entry name" value="DctQ"/>
</dbReference>
<feature type="transmembrane region" description="Helical" evidence="7">
    <location>
        <begin position="12"/>
        <end position="30"/>
    </location>
</feature>
<name>E7QMJ6_HALPU</name>
<protein>
    <submittedName>
        <fullName evidence="10">TRAP-type C4-dicarboxylate transport system, small permease component</fullName>
    </submittedName>
</protein>
<evidence type="ECO:0000256" key="3">
    <source>
        <dbReference type="ARBA" id="ARBA00022475"/>
    </source>
</evidence>
<proteinExistence type="predicted"/>
<feature type="transmembrane region" description="Helical" evidence="7">
    <location>
        <begin position="42"/>
        <end position="63"/>
    </location>
</feature>
<evidence type="ECO:0000256" key="4">
    <source>
        <dbReference type="ARBA" id="ARBA00022692"/>
    </source>
</evidence>
<dbReference type="OrthoDB" id="302429at2157"/>
<keyword evidence="12" id="KW-1185">Reference proteome</keyword>
<gene>
    <name evidence="10" type="ORF">SAMN05444342_3535</name>
    <name evidence="9" type="ORF">ZOD2009_00060</name>
</gene>
<keyword evidence="3" id="KW-1003">Cell membrane</keyword>
<evidence type="ECO:0000256" key="5">
    <source>
        <dbReference type="ARBA" id="ARBA00022989"/>
    </source>
</evidence>
<dbReference type="EMBL" id="AEMG01000001">
    <property type="protein sequence ID" value="EFW94180.1"/>
    <property type="molecule type" value="Genomic_DNA"/>
</dbReference>
<dbReference type="EMBL" id="FRAN01000006">
    <property type="protein sequence ID" value="SHL32727.1"/>
    <property type="molecule type" value="Genomic_DNA"/>
</dbReference>
<sequence length="159" mass="17795">MAQNWLDRITTAVGVVLLNVMLVVGLLQVVSRYITFPIDLNWTYVVARTALALMTIIALPYLFQNEADISFLPVLKRIITRTDQVLLVRNILMAFFSATLVLSAYRATSVSGDTALPMIEWFKVGWAYNLIALSAACLFIVVVLDTHKRVTEFLGRTNA</sequence>
<keyword evidence="5 7" id="KW-1133">Transmembrane helix</keyword>
<dbReference type="Proteomes" id="UP000003751">
    <property type="component" value="Unassembled WGS sequence"/>
</dbReference>
<evidence type="ECO:0000256" key="7">
    <source>
        <dbReference type="SAM" id="Phobius"/>
    </source>
</evidence>
<dbReference type="Pfam" id="PF04290">
    <property type="entry name" value="DctQ"/>
    <property type="match status" value="1"/>
</dbReference>
<feature type="transmembrane region" description="Helical" evidence="7">
    <location>
        <begin position="125"/>
        <end position="144"/>
    </location>
</feature>
<keyword evidence="2" id="KW-0813">Transport</keyword>
<evidence type="ECO:0000313" key="11">
    <source>
        <dbReference type="Proteomes" id="UP000003751"/>
    </source>
</evidence>
<evidence type="ECO:0000256" key="6">
    <source>
        <dbReference type="ARBA" id="ARBA00023136"/>
    </source>
</evidence>
<evidence type="ECO:0000313" key="9">
    <source>
        <dbReference type="EMBL" id="EFW94180.1"/>
    </source>
</evidence>
<feature type="domain" description="Tripartite ATP-independent periplasmic transporters DctQ component" evidence="8">
    <location>
        <begin position="21"/>
        <end position="144"/>
    </location>
</feature>
<evidence type="ECO:0000313" key="12">
    <source>
        <dbReference type="Proteomes" id="UP000184203"/>
    </source>
</evidence>
<accession>E7QMJ6</accession>
<organism evidence="9 11">
    <name type="scientific">Haladaptatus paucihalophilus DX253</name>
    <dbReference type="NCBI Taxonomy" id="797209"/>
    <lineage>
        <taxon>Archaea</taxon>
        <taxon>Methanobacteriati</taxon>
        <taxon>Methanobacteriota</taxon>
        <taxon>Stenosarchaea group</taxon>
        <taxon>Halobacteria</taxon>
        <taxon>Halobacteriales</taxon>
        <taxon>Haladaptataceae</taxon>
        <taxon>Haladaptatus</taxon>
    </lineage>
</organism>
<comment type="subcellular location">
    <subcellularLocation>
        <location evidence="1">Cell membrane</location>
        <topology evidence="1">Multi-pass membrane protein</topology>
    </subcellularLocation>
</comment>